<accession>A0A6U2B371</accession>
<name>A0A6U2B371_HEMAN</name>
<sequence length="208" mass="22583">MVNVGPLQTILGRICASLVIAGFLIRPATGCVPMATNLLEQCSNDLTFEGQHPMLDLSVCGCGVPSGEWLPATMDGAEFRKSSVKDLRSHTLPPSVCEGAKGKVFAPIVVDSKRSINNLVELSLHPTAEISHEGCPKRYSESPHFDLLDRIYNAVRSPVSRLVEHQTVLDPSKPPLAPEVVKGWGKKPAIARLDNHQCMHHPPTLRTA</sequence>
<evidence type="ECO:0000313" key="1">
    <source>
        <dbReference type="EMBL" id="CAD8750780.1"/>
    </source>
</evidence>
<evidence type="ECO:0000313" key="2">
    <source>
        <dbReference type="EMBL" id="CAD8957075.1"/>
    </source>
</evidence>
<proteinExistence type="predicted"/>
<organism evidence="1">
    <name type="scientific">Hemiselmis andersenii</name>
    <name type="common">Cryptophyte alga</name>
    <dbReference type="NCBI Taxonomy" id="464988"/>
    <lineage>
        <taxon>Eukaryota</taxon>
        <taxon>Cryptophyceae</taxon>
        <taxon>Cryptomonadales</taxon>
        <taxon>Hemiselmidaceae</taxon>
        <taxon>Hemiselmis</taxon>
    </lineage>
</organism>
<dbReference type="EMBL" id="HBFX01019146">
    <property type="protein sequence ID" value="CAD8957075.1"/>
    <property type="molecule type" value="Transcribed_RNA"/>
</dbReference>
<gene>
    <name evidence="2" type="ORF">HAND00432_LOCUS11614</name>
    <name evidence="1" type="ORF">HAND1043_LOCUS17286</name>
</gene>
<protein>
    <submittedName>
        <fullName evidence="1">Uncharacterized protein</fullName>
    </submittedName>
</protein>
<reference evidence="1" key="1">
    <citation type="submission" date="2021-01" db="EMBL/GenBank/DDBJ databases">
        <authorList>
            <person name="Corre E."/>
            <person name="Pelletier E."/>
            <person name="Niang G."/>
            <person name="Scheremetjew M."/>
            <person name="Finn R."/>
            <person name="Kale V."/>
            <person name="Holt S."/>
            <person name="Cochrane G."/>
            <person name="Meng A."/>
            <person name="Brown T."/>
            <person name="Cohen L."/>
        </authorList>
    </citation>
    <scope>NUCLEOTIDE SEQUENCE</scope>
    <source>
        <strain evidence="1">CCMP441</strain>
        <strain evidence="2">CCMP644</strain>
    </source>
</reference>
<dbReference type="AlphaFoldDB" id="A0A6U2B371"/>
<dbReference type="EMBL" id="HBFK01028443">
    <property type="protein sequence ID" value="CAD8750780.1"/>
    <property type="molecule type" value="Transcribed_RNA"/>
</dbReference>